<proteinExistence type="predicted"/>
<organism evidence="1 2">
    <name type="scientific">Brachionus plicatilis</name>
    <name type="common">Marine rotifer</name>
    <name type="synonym">Brachionus muelleri</name>
    <dbReference type="NCBI Taxonomy" id="10195"/>
    <lineage>
        <taxon>Eukaryota</taxon>
        <taxon>Metazoa</taxon>
        <taxon>Spiralia</taxon>
        <taxon>Gnathifera</taxon>
        <taxon>Rotifera</taxon>
        <taxon>Eurotatoria</taxon>
        <taxon>Monogononta</taxon>
        <taxon>Pseudotrocha</taxon>
        <taxon>Ploima</taxon>
        <taxon>Brachionidae</taxon>
        <taxon>Brachionus</taxon>
    </lineage>
</organism>
<dbReference type="Proteomes" id="UP000276133">
    <property type="component" value="Unassembled WGS sequence"/>
</dbReference>
<dbReference type="EMBL" id="REGN01010786">
    <property type="protein sequence ID" value="RMZ98421.1"/>
    <property type="molecule type" value="Genomic_DNA"/>
</dbReference>
<dbReference type="AlphaFoldDB" id="A0A3M7PH31"/>
<accession>A0A3M7PH31</accession>
<reference evidence="1 2" key="1">
    <citation type="journal article" date="2018" name="Sci. Rep.">
        <title>Genomic signatures of local adaptation to the degree of environmental predictability in rotifers.</title>
        <authorList>
            <person name="Franch-Gras L."/>
            <person name="Hahn C."/>
            <person name="Garcia-Roger E.M."/>
            <person name="Carmona M.J."/>
            <person name="Serra M."/>
            <person name="Gomez A."/>
        </authorList>
    </citation>
    <scope>NUCLEOTIDE SEQUENCE [LARGE SCALE GENOMIC DNA]</scope>
    <source>
        <strain evidence="1">HYR1</strain>
    </source>
</reference>
<gene>
    <name evidence="1" type="ORF">BpHYR1_045126</name>
</gene>
<evidence type="ECO:0000313" key="2">
    <source>
        <dbReference type="Proteomes" id="UP000276133"/>
    </source>
</evidence>
<sequence>MSSTKFLHLIYRLKIRHLLFDCKHSRLWSDNNHATHLNNTRSDEWEILNGQWLKSMEREHQNCENCIRPFTNLTLTCSQSPTWFPKYE</sequence>
<comment type="caution">
    <text evidence="1">The sequence shown here is derived from an EMBL/GenBank/DDBJ whole genome shotgun (WGS) entry which is preliminary data.</text>
</comment>
<name>A0A3M7PH31_BRAPC</name>
<keyword evidence="2" id="KW-1185">Reference proteome</keyword>
<evidence type="ECO:0000313" key="1">
    <source>
        <dbReference type="EMBL" id="RMZ98421.1"/>
    </source>
</evidence>
<protein>
    <submittedName>
        <fullName evidence="1">Uncharacterized protein</fullName>
    </submittedName>
</protein>